<dbReference type="GO" id="GO:0005829">
    <property type="term" value="C:cytosol"/>
    <property type="evidence" value="ECO:0007669"/>
    <property type="project" value="GOC"/>
</dbReference>
<dbReference type="Pfam" id="PF04193">
    <property type="entry name" value="PQ-loop"/>
    <property type="match status" value="2"/>
</dbReference>
<evidence type="ECO:0000256" key="3">
    <source>
        <dbReference type="ARBA" id="ARBA00022737"/>
    </source>
</evidence>
<organism evidence="9 10">
    <name type="scientific">Macrostomum lignano</name>
    <dbReference type="NCBI Taxonomy" id="282301"/>
    <lineage>
        <taxon>Eukaryota</taxon>
        <taxon>Metazoa</taxon>
        <taxon>Spiralia</taxon>
        <taxon>Lophotrochozoa</taxon>
        <taxon>Platyhelminthes</taxon>
        <taxon>Rhabditophora</taxon>
        <taxon>Macrostomorpha</taxon>
        <taxon>Macrostomida</taxon>
        <taxon>Macrostomidae</taxon>
        <taxon>Macrostomum</taxon>
    </lineage>
</organism>
<dbReference type="AlphaFoldDB" id="A0A267H6Q9"/>
<dbReference type="GO" id="GO:0042147">
    <property type="term" value="P:retrograde transport, endosome to Golgi"/>
    <property type="evidence" value="ECO:0007669"/>
    <property type="project" value="TreeGrafter"/>
</dbReference>
<keyword evidence="10" id="KW-1185">Reference proteome</keyword>
<feature type="non-terminal residue" evidence="9">
    <location>
        <position position="1"/>
    </location>
</feature>
<feature type="transmembrane region" description="Helical" evidence="8">
    <location>
        <begin position="72"/>
        <end position="91"/>
    </location>
</feature>
<dbReference type="EMBL" id="NIVC01000019">
    <property type="protein sequence ID" value="PAA93981.1"/>
    <property type="molecule type" value="Genomic_DNA"/>
</dbReference>
<dbReference type="InterPro" id="IPR006603">
    <property type="entry name" value="PQ-loop_rpt"/>
</dbReference>
<evidence type="ECO:0000256" key="2">
    <source>
        <dbReference type="ARBA" id="ARBA00022692"/>
    </source>
</evidence>
<proteinExistence type="predicted"/>
<accession>A0A267H6Q9</accession>
<comment type="subcellular location">
    <subcellularLocation>
        <location evidence="1">Membrane</location>
        <topology evidence="1">Multi-pass membrane protein</topology>
    </subcellularLocation>
</comment>
<evidence type="ECO:0000256" key="5">
    <source>
        <dbReference type="ARBA" id="ARBA00023136"/>
    </source>
</evidence>
<keyword evidence="2 8" id="KW-0812">Transmembrane</keyword>
<feature type="transmembrane region" description="Helical" evidence="8">
    <location>
        <begin position="13"/>
        <end position="34"/>
    </location>
</feature>
<evidence type="ECO:0000256" key="7">
    <source>
        <dbReference type="ARBA" id="ARBA00043159"/>
    </source>
</evidence>
<feature type="transmembrane region" description="Helical" evidence="8">
    <location>
        <begin position="217"/>
        <end position="239"/>
    </location>
</feature>
<keyword evidence="3" id="KW-0677">Repeat</keyword>
<dbReference type="GO" id="GO:0045332">
    <property type="term" value="P:phospholipid translocation"/>
    <property type="evidence" value="ECO:0007669"/>
    <property type="project" value="TreeGrafter"/>
</dbReference>
<sequence>ITEMEIQSILLPLVEYVSVVFIIFGGVLPYIPQYIQIKNTGNCDGFSLYVCLALLLANILRIFFWFCKRFELPLLAQSFVMLAAMLAMVHVSVASKRQQRRVALPMEGGSRKSTGGSVESPQGGFWNWPDFSSYAAFLLLFSAVAGFVSFALSGWPAYVELLGLAAVLTEAMLAVPQFHRNRVNKSTAGMSVAMVALWTSGDLFKTAYFVLRSAPAQFWLCGLLQIGIDLAIFGQVFAYQGRKE</sequence>
<evidence type="ECO:0000256" key="1">
    <source>
        <dbReference type="ARBA" id="ARBA00004141"/>
    </source>
</evidence>
<feature type="transmembrane region" description="Helical" evidence="8">
    <location>
        <begin position="46"/>
        <end position="66"/>
    </location>
</feature>
<dbReference type="GO" id="GO:0005768">
    <property type="term" value="C:endosome"/>
    <property type="evidence" value="ECO:0007669"/>
    <property type="project" value="TreeGrafter"/>
</dbReference>
<evidence type="ECO:0000313" key="10">
    <source>
        <dbReference type="Proteomes" id="UP000215902"/>
    </source>
</evidence>
<evidence type="ECO:0000256" key="4">
    <source>
        <dbReference type="ARBA" id="ARBA00022989"/>
    </source>
</evidence>
<dbReference type="Proteomes" id="UP000215902">
    <property type="component" value="Unassembled WGS sequence"/>
</dbReference>
<dbReference type="GO" id="GO:0016020">
    <property type="term" value="C:membrane"/>
    <property type="evidence" value="ECO:0007669"/>
    <property type="project" value="UniProtKB-SubCell"/>
</dbReference>
<evidence type="ECO:0000256" key="8">
    <source>
        <dbReference type="SAM" id="Phobius"/>
    </source>
</evidence>
<gene>
    <name evidence="9" type="ORF">BOX15_Mlig029794g1</name>
</gene>
<dbReference type="GO" id="GO:0005802">
    <property type="term" value="C:trans-Golgi network"/>
    <property type="evidence" value="ECO:0007669"/>
    <property type="project" value="TreeGrafter"/>
</dbReference>
<dbReference type="PANTHER" id="PTHR14856:SF9">
    <property type="entry name" value="PQ-LOOP REPEAT-CONTAINING PROTEIN 1"/>
    <property type="match status" value="1"/>
</dbReference>
<name>A0A267H6Q9_9PLAT</name>
<comment type="caution">
    <text evidence="9">The sequence shown here is derived from an EMBL/GenBank/DDBJ whole genome shotgun (WGS) entry which is preliminary data.</text>
</comment>
<dbReference type="SMART" id="SM00679">
    <property type="entry name" value="CTNS"/>
    <property type="match status" value="2"/>
</dbReference>
<protein>
    <recommendedName>
        <fullName evidence="6">Solute carrier family 66 member 2</fullName>
    </recommendedName>
    <alternativeName>
        <fullName evidence="7">PQ-loop repeat-containing protein 1</fullName>
    </alternativeName>
</protein>
<dbReference type="Gene3D" id="1.20.1280.290">
    <property type="match status" value="2"/>
</dbReference>
<evidence type="ECO:0000256" key="6">
    <source>
        <dbReference type="ARBA" id="ARBA00040648"/>
    </source>
</evidence>
<dbReference type="FunFam" id="1.20.1280.290:FF:000005">
    <property type="entry name" value="PQ-loop repeat-containing protein 1"/>
    <property type="match status" value="1"/>
</dbReference>
<dbReference type="STRING" id="282301.A0A267H6Q9"/>
<dbReference type="InterPro" id="IPR052241">
    <property type="entry name" value="SLC66/Scramblase_ANY1"/>
</dbReference>
<dbReference type="PANTHER" id="PTHR14856">
    <property type="entry name" value="PQ-LOOP REPEAT-CONTAINING PROTEIN 1-LIKE PROTEIN"/>
    <property type="match status" value="1"/>
</dbReference>
<evidence type="ECO:0000313" key="9">
    <source>
        <dbReference type="EMBL" id="PAA93981.1"/>
    </source>
</evidence>
<reference evidence="9 10" key="1">
    <citation type="submission" date="2017-06" db="EMBL/GenBank/DDBJ databases">
        <title>A platform for efficient transgenesis in Macrostomum lignano, a flatworm model organism for stem cell research.</title>
        <authorList>
            <person name="Berezikov E."/>
        </authorList>
    </citation>
    <scope>NUCLEOTIDE SEQUENCE [LARGE SCALE GENOMIC DNA]</scope>
    <source>
        <strain evidence="9">DV1</strain>
        <tissue evidence="9">Whole organism</tissue>
    </source>
</reference>
<keyword evidence="5 8" id="KW-0472">Membrane</keyword>
<dbReference type="OrthoDB" id="292213at2759"/>
<dbReference type="FunFam" id="1.20.1280.290:FF:000008">
    <property type="entry name" value="PQ-loop repeat-containing protein 1"/>
    <property type="match status" value="1"/>
</dbReference>
<keyword evidence="4 8" id="KW-1133">Transmembrane helix</keyword>
<feature type="transmembrane region" description="Helical" evidence="8">
    <location>
        <begin position="134"/>
        <end position="152"/>
    </location>
</feature>